<evidence type="ECO:0000256" key="2">
    <source>
        <dbReference type="SAM" id="MobiDB-lite"/>
    </source>
</evidence>
<feature type="compositionally biased region" description="Basic and acidic residues" evidence="2">
    <location>
        <begin position="34"/>
        <end position="43"/>
    </location>
</feature>
<accession>A0A2P2FGH0</accession>
<dbReference type="Proteomes" id="UP000256220">
    <property type="component" value="Unassembled WGS sequence"/>
</dbReference>
<name>A0A2P2FGH0_AMYLU</name>
<evidence type="ECO:0000313" key="4">
    <source>
        <dbReference type="Proteomes" id="UP000256220"/>
    </source>
</evidence>
<proteinExistence type="inferred from homology"/>
<organism evidence="3 4">
    <name type="scientific">Amycolatopsis lurida NRRL 2430</name>
    <dbReference type="NCBI Taxonomy" id="1460371"/>
    <lineage>
        <taxon>Bacteria</taxon>
        <taxon>Bacillati</taxon>
        <taxon>Actinomycetota</taxon>
        <taxon>Actinomycetes</taxon>
        <taxon>Pseudonocardiales</taxon>
        <taxon>Pseudonocardiaceae</taxon>
        <taxon>Amycolatopsis</taxon>
    </lineage>
</organism>
<dbReference type="GO" id="GO:0046872">
    <property type="term" value="F:metal ion binding"/>
    <property type="evidence" value="ECO:0007669"/>
    <property type="project" value="InterPro"/>
</dbReference>
<comment type="similarity">
    <text evidence="1">Belongs to the Cu-Zn superoxide dismutase family.</text>
</comment>
<gene>
    <name evidence="3" type="ORF">BB31_39665</name>
</gene>
<feature type="region of interest" description="Disordered" evidence="2">
    <location>
        <begin position="1"/>
        <end position="49"/>
    </location>
</feature>
<reference evidence="3 4" key="1">
    <citation type="journal article" date="2014" name="Genome Announc.">
        <title>Draft Genome Sequence of Amycolatopsis lurida NRRL 2430, Producer of the Glycopeptide Family Antibiotic Ristocetin.</title>
        <authorList>
            <person name="Kwun M.J."/>
            <person name="Hong H.J."/>
        </authorList>
    </citation>
    <scope>NUCLEOTIDE SEQUENCE [LARGE SCALE GENOMIC DNA]</scope>
    <source>
        <strain evidence="3 4">NRRL 2430</strain>
    </source>
</reference>
<dbReference type="AlphaFoldDB" id="A0A2P2FGH0"/>
<comment type="caution">
    <text evidence="3">The sequence shown here is derived from an EMBL/GenBank/DDBJ whole genome shotgun (WGS) entry which is preliminary data.</text>
</comment>
<dbReference type="InterPro" id="IPR036423">
    <property type="entry name" value="SOD-like_Cu/Zn_dom_sf"/>
</dbReference>
<evidence type="ECO:0000256" key="1">
    <source>
        <dbReference type="ARBA" id="ARBA00010457"/>
    </source>
</evidence>
<evidence type="ECO:0000313" key="3">
    <source>
        <dbReference type="EMBL" id="KFU75815.1"/>
    </source>
</evidence>
<evidence type="ECO:0008006" key="5">
    <source>
        <dbReference type="Google" id="ProtNLM"/>
    </source>
</evidence>
<dbReference type="Gene3D" id="2.60.40.200">
    <property type="entry name" value="Superoxide dismutase, copper/zinc binding domain"/>
    <property type="match status" value="1"/>
</dbReference>
<keyword evidence="4" id="KW-1185">Reference proteome</keyword>
<sequence>MTVTLGGADPNRRYTAHVHTRTCGVDPNGSGPHYQDRKDEHQPSVDPAFANPANEVWLDLTTDLTGRGTTTVETAWFFREGEANSLVLHAGKTHTEHGIAGTAGARIACVTEHFGSQLQQGNAP</sequence>
<dbReference type="SUPFAM" id="SSF49329">
    <property type="entry name" value="Cu,Zn superoxide dismutase-like"/>
    <property type="match status" value="1"/>
</dbReference>
<dbReference type="EMBL" id="JFBM01000055">
    <property type="protein sequence ID" value="KFU75815.1"/>
    <property type="molecule type" value="Genomic_DNA"/>
</dbReference>
<protein>
    <recommendedName>
        <fullName evidence="5">Superoxide dismutase copper/zinc binding domain-containing protein</fullName>
    </recommendedName>
</protein>
<dbReference type="GO" id="GO:0006801">
    <property type="term" value="P:superoxide metabolic process"/>
    <property type="evidence" value="ECO:0007669"/>
    <property type="project" value="InterPro"/>
</dbReference>